<name>A0A8C0WL74_CASCN</name>
<organism evidence="1">
    <name type="scientific">Castor canadensis</name>
    <name type="common">American beaver</name>
    <dbReference type="NCBI Taxonomy" id="51338"/>
    <lineage>
        <taxon>Eukaryota</taxon>
        <taxon>Metazoa</taxon>
        <taxon>Chordata</taxon>
        <taxon>Craniata</taxon>
        <taxon>Vertebrata</taxon>
        <taxon>Euteleostomi</taxon>
        <taxon>Mammalia</taxon>
        <taxon>Eutheria</taxon>
        <taxon>Euarchontoglires</taxon>
        <taxon>Glires</taxon>
        <taxon>Rodentia</taxon>
        <taxon>Castorimorpha</taxon>
        <taxon>Castoridae</taxon>
        <taxon>Castor</taxon>
    </lineage>
</organism>
<protein>
    <submittedName>
        <fullName evidence="1">Uncharacterized protein</fullName>
    </submittedName>
</protein>
<proteinExistence type="predicted"/>
<accession>A0A8C0WL74</accession>
<dbReference type="Ensembl" id="ENSCCNT00000015674.1">
    <property type="protein sequence ID" value="ENSCCNP00000011951.1"/>
    <property type="gene ID" value="ENSCCNG00000012420.1"/>
</dbReference>
<sequence>MISSRVVHLYNRKHGASFGQFADKVYEQQTAQLEEVKQISLKHIQAYTTHSEKSQQALVQKLFLSDLQYTN</sequence>
<evidence type="ECO:0000313" key="1">
    <source>
        <dbReference type="Ensembl" id="ENSCCNP00000011951.1"/>
    </source>
</evidence>
<reference evidence="1" key="1">
    <citation type="submission" date="2023-09" db="UniProtKB">
        <authorList>
            <consortium name="Ensembl"/>
        </authorList>
    </citation>
    <scope>IDENTIFICATION</scope>
</reference>
<dbReference type="AlphaFoldDB" id="A0A8C0WL74"/>